<evidence type="ECO:0000313" key="2">
    <source>
        <dbReference type="EMBL" id="GBB95644.1"/>
    </source>
</evidence>
<feature type="compositionally biased region" description="Polar residues" evidence="1">
    <location>
        <begin position="119"/>
        <end position="132"/>
    </location>
</feature>
<reference evidence="2 3" key="1">
    <citation type="submission" date="2017-11" db="EMBL/GenBank/DDBJ databases">
        <title>The genome of Rhizophagus clarus HR1 reveals common genetic basis of auxotrophy among arbuscular mycorrhizal fungi.</title>
        <authorList>
            <person name="Kobayashi Y."/>
        </authorList>
    </citation>
    <scope>NUCLEOTIDE SEQUENCE [LARGE SCALE GENOMIC DNA]</scope>
    <source>
        <strain evidence="2 3">HR1</strain>
    </source>
</reference>
<keyword evidence="3" id="KW-1185">Reference proteome</keyword>
<comment type="caution">
    <text evidence="2">The sequence shown here is derived from an EMBL/GenBank/DDBJ whole genome shotgun (WGS) entry which is preliminary data.</text>
</comment>
<evidence type="ECO:0000256" key="1">
    <source>
        <dbReference type="SAM" id="MobiDB-lite"/>
    </source>
</evidence>
<gene>
    <name evidence="2" type="ORF">RclHR1_25870001</name>
</gene>
<evidence type="ECO:0000313" key="3">
    <source>
        <dbReference type="Proteomes" id="UP000247702"/>
    </source>
</evidence>
<sequence>MVIPDEVPSLLAALLSRNPHLKYSIYSDSIKWIVFLSKISSHTSQNVARRGGSFPNTNSRRANRHNKRNNNHNSDNFSSDSEATAQQKRTRTISDTTMDENFVTEAAVDVGVAGPSSPPKENNTALTSLSSPSEQCCGFLCAL</sequence>
<feature type="compositionally biased region" description="Low complexity" evidence="1">
    <location>
        <begin position="71"/>
        <end position="81"/>
    </location>
</feature>
<accession>A0A2Z6RCF4</accession>
<name>A0A2Z6RCF4_9GLOM</name>
<feature type="region of interest" description="Disordered" evidence="1">
    <location>
        <begin position="45"/>
        <end position="132"/>
    </location>
</feature>
<organism evidence="2 3">
    <name type="scientific">Rhizophagus clarus</name>
    <dbReference type="NCBI Taxonomy" id="94130"/>
    <lineage>
        <taxon>Eukaryota</taxon>
        <taxon>Fungi</taxon>
        <taxon>Fungi incertae sedis</taxon>
        <taxon>Mucoromycota</taxon>
        <taxon>Glomeromycotina</taxon>
        <taxon>Glomeromycetes</taxon>
        <taxon>Glomerales</taxon>
        <taxon>Glomeraceae</taxon>
        <taxon>Rhizophagus</taxon>
    </lineage>
</organism>
<dbReference type="Proteomes" id="UP000247702">
    <property type="component" value="Unassembled WGS sequence"/>
</dbReference>
<dbReference type="AlphaFoldDB" id="A0A2Z6RCF4"/>
<dbReference type="EMBL" id="BEXD01001765">
    <property type="protein sequence ID" value="GBB95644.1"/>
    <property type="molecule type" value="Genomic_DNA"/>
</dbReference>
<proteinExistence type="predicted"/>
<feature type="compositionally biased region" description="Basic residues" evidence="1">
    <location>
        <begin position="61"/>
        <end position="70"/>
    </location>
</feature>
<protein>
    <submittedName>
        <fullName evidence="2">Uncharacterized protein</fullName>
    </submittedName>
</protein>